<keyword evidence="1" id="KW-0378">Hydrolase</keyword>
<keyword evidence="2" id="KW-1133">Transmembrane helix</keyword>
<evidence type="ECO:0000313" key="5">
    <source>
        <dbReference type="Proteomes" id="UP000192611"/>
    </source>
</evidence>
<comment type="caution">
    <text evidence="4">The sequence shown here is derived from an EMBL/GenBank/DDBJ whole genome shotgun (WGS) entry which is preliminary data.</text>
</comment>
<protein>
    <recommendedName>
        <fullName evidence="3">HAMP domain-containing protein</fullName>
    </recommendedName>
</protein>
<dbReference type="PROSITE" id="PS50885">
    <property type="entry name" value="HAMP"/>
    <property type="match status" value="1"/>
</dbReference>
<accession>A0A1W9S275</accession>
<proteinExistence type="predicted"/>
<feature type="transmembrane region" description="Helical" evidence="2">
    <location>
        <begin position="179"/>
        <end position="197"/>
    </location>
</feature>
<evidence type="ECO:0000259" key="3">
    <source>
        <dbReference type="PROSITE" id="PS50885"/>
    </source>
</evidence>
<dbReference type="InterPro" id="IPR036457">
    <property type="entry name" value="PPM-type-like_dom_sf"/>
</dbReference>
<dbReference type="CDD" id="cd06225">
    <property type="entry name" value="HAMP"/>
    <property type="match status" value="1"/>
</dbReference>
<dbReference type="Gene3D" id="3.60.40.10">
    <property type="entry name" value="PPM-type phosphatase domain"/>
    <property type="match status" value="1"/>
</dbReference>
<name>A0A1W9S275_9BACT</name>
<dbReference type="PANTHER" id="PTHR43156">
    <property type="entry name" value="STAGE II SPORULATION PROTEIN E-RELATED"/>
    <property type="match status" value="1"/>
</dbReference>
<keyword evidence="2" id="KW-0472">Membrane</keyword>
<gene>
    <name evidence="4" type="ORF">B6D57_01500</name>
</gene>
<evidence type="ECO:0000313" key="4">
    <source>
        <dbReference type="EMBL" id="OQX90939.1"/>
    </source>
</evidence>
<dbReference type="PANTHER" id="PTHR43156:SF2">
    <property type="entry name" value="STAGE II SPORULATION PROTEIN E"/>
    <property type="match status" value="1"/>
</dbReference>
<dbReference type="SUPFAM" id="SSF158472">
    <property type="entry name" value="HAMP domain-like"/>
    <property type="match status" value="1"/>
</dbReference>
<sequence>MKNIFKRWFSFRMETAALFSLSVIISAIILGTYTLQNTKAILKKEFTMRTLAQTRGVAATAAGAILLPKSESILTLYPLCIDVMENNPDCKDVIIIDRNGIIRGSLIATELNKEFKAFENIKKVDEDVKLNEGETIGTIENDLIVITPIVKSGITVGQVRATYSTSSLKETITSVRNTILILASIAVIIGLLSSFSLSQRIVSPIMKVVRAAKELGSGNLEARVDIKSKNELGTLARSFNEMAIQLHLAQKELLERELIKKEFEVARDIQQSLLPQKFPQLAGLEIYGICKSAYTVGGDFFDVMELGAGHLGIIIVDISGKGISGLLAVTLVRGL</sequence>
<feature type="non-terminal residue" evidence="4">
    <location>
        <position position="335"/>
    </location>
</feature>
<dbReference type="InterPro" id="IPR003660">
    <property type="entry name" value="HAMP_dom"/>
</dbReference>
<organism evidence="4 5">
    <name type="scientific">Candidatus Coatesbacteria bacterium 4484_99</name>
    <dbReference type="NCBI Taxonomy" id="1970774"/>
    <lineage>
        <taxon>Bacteria</taxon>
        <taxon>Candidatus Coatesiibacteriota</taxon>
    </lineage>
</organism>
<dbReference type="AlphaFoldDB" id="A0A1W9S275"/>
<dbReference type="SMART" id="SM00304">
    <property type="entry name" value="HAMP"/>
    <property type="match status" value="1"/>
</dbReference>
<keyword evidence="2" id="KW-0812">Transmembrane</keyword>
<dbReference type="EMBL" id="NATQ01000019">
    <property type="protein sequence ID" value="OQX90939.1"/>
    <property type="molecule type" value="Genomic_DNA"/>
</dbReference>
<dbReference type="Proteomes" id="UP000192611">
    <property type="component" value="Unassembled WGS sequence"/>
</dbReference>
<dbReference type="Pfam" id="PF00672">
    <property type="entry name" value="HAMP"/>
    <property type="match status" value="1"/>
</dbReference>
<dbReference type="InterPro" id="IPR052016">
    <property type="entry name" value="Bact_Sigma-Reg"/>
</dbReference>
<dbReference type="Gene3D" id="6.10.340.10">
    <property type="match status" value="1"/>
</dbReference>
<evidence type="ECO:0000256" key="1">
    <source>
        <dbReference type="ARBA" id="ARBA00022801"/>
    </source>
</evidence>
<dbReference type="GO" id="GO:0016020">
    <property type="term" value="C:membrane"/>
    <property type="evidence" value="ECO:0007669"/>
    <property type="project" value="InterPro"/>
</dbReference>
<reference evidence="5" key="1">
    <citation type="submission" date="2017-03" db="EMBL/GenBank/DDBJ databases">
        <title>Novel pathways for hydrocarbon cycling and metabolic interdependencies in hydrothermal sediment communities.</title>
        <authorList>
            <person name="Dombrowski N."/>
            <person name="Seitz K."/>
            <person name="Teske A."/>
            <person name="Baker B."/>
        </authorList>
    </citation>
    <scope>NUCLEOTIDE SEQUENCE [LARGE SCALE GENOMIC DNA]</scope>
</reference>
<feature type="domain" description="HAMP" evidence="3">
    <location>
        <begin position="199"/>
        <end position="251"/>
    </location>
</feature>
<evidence type="ECO:0000256" key="2">
    <source>
        <dbReference type="SAM" id="Phobius"/>
    </source>
</evidence>
<dbReference type="GO" id="GO:0016791">
    <property type="term" value="F:phosphatase activity"/>
    <property type="evidence" value="ECO:0007669"/>
    <property type="project" value="TreeGrafter"/>
</dbReference>
<dbReference type="GO" id="GO:0007165">
    <property type="term" value="P:signal transduction"/>
    <property type="evidence" value="ECO:0007669"/>
    <property type="project" value="InterPro"/>
</dbReference>